<dbReference type="OMA" id="CWAVASN"/>
<evidence type="ECO:0000256" key="8">
    <source>
        <dbReference type="SAM" id="Phobius"/>
    </source>
</evidence>
<dbReference type="Proteomes" id="UP000009022">
    <property type="component" value="Unassembled WGS sequence"/>
</dbReference>
<dbReference type="InParanoid" id="B3RX94"/>
<keyword evidence="5 8" id="KW-0472">Membrane</keyword>
<dbReference type="PANTHER" id="PTHR24240">
    <property type="entry name" value="OPSIN"/>
    <property type="match status" value="1"/>
</dbReference>
<comment type="subcellular location">
    <subcellularLocation>
        <location evidence="1">Membrane</location>
        <topology evidence="1">Multi-pass membrane protein</topology>
    </subcellularLocation>
</comment>
<gene>
    <name evidence="10" type="ORF">TRIADDRAFT_56128</name>
</gene>
<evidence type="ECO:0000256" key="3">
    <source>
        <dbReference type="ARBA" id="ARBA00022989"/>
    </source>
</evidence>
<proteinExistence type="predicted"/>
<evidence type="ECO:0000256" key="2">
    <source>
        <dbReference type="ARBA" id="ARBA00022692"/>
    </source>
</evidence>
<dbReference type="EMBL" id="DS985245">
    <property type="protein sequence ID" value="EDV24377.1"/>
    <property type="molecule type" value="Genomic_DNA"/>
</dbReference>
<dbReference type="CDD" id="cd00637">
    <property type="entry name" value="7tm_classA_rhodopsin-like"/>
    <property type="match status" value="1"/>
</dbReference>
<protein>
    <recommendedName>
        <fullName evidence="9">G-protein coupled receptors family 1 profile domain-containing protein</fullName>
    </recommendedName>
</protein>
<dbReference type="PROSITE" id="PS50262">
    <property type="entry name" value="G_PROTEIN_RECEP_F1_2"/>
    <property type="match status" value="1"/>
</dbReference>
<sequence>MLLQKKLMTVTEEQIVSLAISDMLYIMIGSGTQLLIAFATINNQLPIFLYDSIACRLLAAIQASLAKVNVYTMTLISVTRYAVIVKPIKYQPYLKPRYNRIVLAIIFTLSFGLSILPVFQLWGKYQYSNQTGLCFPLSTAENDPAVVSYEVTMDLTFILIPSVIMFFSYFKIILLLRLSRRQITSYHNNSTKSINASNSTNTLSATSSIAKVVSFTLQSRLSFHRKNSVSFRSSIRQLEYRLTKTIMLAFIVFLISYFPHSISCTLALFGITISSTTSTILLHLTYVNGILGPLIYITRSARVRQSLRCNRRIIHVAH</sequence>
<evidence type="ECO:0000256" key="5">
    <source>
        <dbReference type="ARBA" id="ARBA00023136"/>
    </source>
</evidence>
<feature type="transmembrane region" description="Helical" evidence="8">
    <location>
        <begin position="101"/>
        <end position="122"/>
    </location>
</feature>
<dbReference type="STRING" id="10228.B3RX94"/>
<keyword evidence="11" id="KW-1185">Reference proteome</keyword>
<dbReference type="GO" id="GO:0005886">
    <property type="term" value="C:plasma membrane"/>
    <property type="evidence" value="ECO:0000318"/>
    <property type="project" value="GO_Central"/>
</dbReference>
<evidence type="ECO:0000256" key="7">
    <source>
        <dbReference type="ARBA" id="ARBA00023224"/>
    </source>
</evidence>
<name>B3RX94_TRIAD</name>
<dbReference type="InterPro" id="IPR017452">
    <property type="entry name" value="GPCR_Rhodpsn_7TM"/>
</dbReference>
<dbReference type="PRINTS" id="PR00237">
    <property type="entry name" value="GPCRRHODOPSN"/>
</dbReference>
<evidence type="ECO:0000259" key="9">
    <source>
        <dbReference type="PROSITE" id="PS50262"/>
    </source>
</evidence>
<keyword evidence="4" id="KW-0297">G-protein coupled receptor</keyword>
<dbReference type="PhylomeDB" id="B3RX94"/>
<organism evidence="10 11">
    <name type="scientific">Trichoplax adhaerens</name>
    <name type="common">Trichoplax reptans</name>
    <dbReference type="NCBI Taxonomy" id="10228"/>
    <lineage>
        <taxon>Eukaryota</taxon>
        <taxon>Metazoa</taxon>
        <taxon>Placozoa</taxon>
        <taxon>Uniplacotomia</taxon>
        <taxon>Trichoplacea</taxon>
        <taxon>Trichoplacidae</taxon>
        <taxon>Trichoplax</taxon>
    </lineage>
</organism>
<evidence type="ECO:0000256" key="1">
    <source>
        <dbReference type="ARBA" id="ARBA00004141"/>
    </source>
</evidence>
<keyword evidence="7" id="KW-0807">Transducer</keyword>
<evidence type="ECO:0000313" key="11">
    <source>
        <dbReference type="Proteomes" id="UP000009022"/>
    </source>
</evidence>
<dbReference type="InterPro" id="IPR000276">
    <property type="entry name" value="GPCR_Rhodpsn"/>
</dbReference>
<feature type="transmembrane region" description="Helical" evidence="8">
    <location>
        <begin position="280"/>
        <end position="298"/>
    </location>
</feature>
<keyword evidence="3 8" id="KW-1133">Transmembrane helix</keyword>
<keyword evidence="2 8" id="KW-0812">Transmembrane</keyword>
<dbReference type="CTD" id="6753934"/>
<evidence type="ECO:0000313" key="10">
    <source>
        <dbReference type="EMBL" id="EDV24377.1"/>
    </source>
</evidence>
<accession>B3RX94</accession>
<dbReference type="KEGG" id="tad:TRIADDRAFT_56128"/>
<dbReference type="GO" id="GO:0008020">
    <property type="term" value="F:G protein-coupled photoreceptor activity"/>
    <property type="evidence" value="ECO:0000318"/>
    <property type="project" value="GO_Central"/>
</dbReference>
<evidence type="ECO:0000256" key="4">
    <source>
        <dbReference type="ARBA" id="ARBA00023040"/>
    </source>
</evidence>
<feature type="transmembrane region" description="Helical" evidence="8">
    <location>
        <begin position="246"/>
        <end position="274"/>
    </location>
</feature>
<dbReference type="SUPFAM" id="SSF81321">
    <property type="entry name" value="Family A G protein-coupled receptor-like"/>
    <property type="match status" value="1"/>
</dbReference>
<evidence type="ECO:0000256" key="6">
    <source>
        <dbReference type="ARBA" id="ARBA00023170"/>
    </source>
</evidence>
<dbReference type="Gene3D" id="1.20.1070.10">
    <property type="entry name" value="Rhodopsin 7-helix transmembrane proteins"/>
    <property type="match status" value="1"/>
</dbReference>
<reference evidence="10 11" key="1">
    <citation type="journal article" date="2008" name="Nature">
        <title>The Trichoplax genome and the nature of placozoans.</title>
        <authorList>
            <person name="Srivastava M."/>
            <person name="Begovic E."/>
            <person name="Chapman J."/>
            <person name="Putnam N.H."/>
            <person name="Hellsten U."/>
            <person name="Kawashima T."/>
            <person name="Kuo A."/>
            <person name="Mitros T."/>
            <person name="Salamov A."/>
            <person name="Carpenter M.L."/>
            <person name="Signorovitch A.Y."/>
            <person name="Moreno M.A."/>
            <person name="Kamm K."/>
            <person name="Grimwood J."/>
            <person name="Schmutz J."/>
            <person name="Shapiro H."/>
            <person name="Grigoriev I.V."/>
            <person name="Buss L.W."/>
            <person name="Schierwater B."/>
            <person name="Dellaporta S.L."/>
            <person name="Rokhsar D.S."/>
        </authorList>
    </citation>
    <scope>NUCLEOTIDE SEQUENCE [LARGE SCALE GENOMIC DNA]</scope>
    <source>
        <strain evidence="10 11">Grell-BS-1999</strain>
    </source>
</reference>
<feature type="transmembrane region" description="Helical" evidence="8">
    <location>
        <begin position="23"/>
        <end position="41"/>
    </location>
</feature>
<dbReference type="eggNOG" id="KOG3656">
    <property type="taxonomic scope" value="Eukaryota"/>
</dbReference>
<dbReference type="AlphaFoldDB" id="B3RX94"/>
<dbReference type="OrthoDB" id="6117944at2759"/>
<dbReference type="GeneID" id="6753934"/>
<feature type="domain" description="G-protein coupled receptors family 1 profile" evidence="9">
    <location>
        <begin position="1"/>
        <end position="296"/>
    </location>
</feature>
<dbReference type="GO" id="GO:0071482">
    <property type="term" value="P:cellular response to light stimulus"/>
    <property type="evidence" value="ECO:0000318"/>
    <property type="project" value="GO_Central"/>
</dbReference>
<keyword evidence="6" id="KW-0675">Receptor</keyword>
<dbReference type="Pfam" id="PF00001">
    <property type="entry name" value="7tm_1"/>
    <property type="match status" value="1"/>
</dbReference>
<feature type="transmembrane region" description="Helical" evidence="8">
    <location>
        <begin position="155"/>
        <end position="176"/>
    </location>
</feature>
<dbReference type="RefSeq" id="XP_002112267.1">
    <property type="nucleotide sequence ID" value="XM_002112231.1"/>
</dbReference>
<dbReference type="GO" id="GO:0007602">
    <property type="term" value="P:phototransduction"/>
    <property type="evidence" value="ECO:0000318"/>
    <property type="project" value="GO_Central"/>
</dbReference>
<dbReference type="GO" id="GO:0007186">
    <property type="term" value="P:G protein-coupled receptor signaling pathway"/>
    <property type="evidence" value="ECO:0000318"/>
    <property type="project" value="GO_Central"/>
</dbReference>
<dbReference type="HOGENOM" id="CLU_065251_0_0_1"/>
<dbReference type="InterPro" id="IPR050125">
    <property type="entry name" value="GPCR_opsins"/>
</dbReference>